<evidence type="ECO:0000256" key="1">
    <source>
        <dbReference type="SAM" id="Coils"/>
    </source>
</evidence>
<gene>
    <name evidence="2" type="ORF">H0A36_13535</name>
</gene>
<protein>
    <submittedName>
        <fullName evidence="2">Uncharacterized protein</fullName>
    </submittedName>
</protein>
<proteinExistence type="predicted"/>
<keyword evidence="3" id="KW-1185">Reference proteome</keyword>
<dbReference type="EMBL" id="JACCKB010000020">
    <property type="protein sequence ID" value="NYZ67037.1"/>
    <property type="molecule type" value="Genomic_DNA"/>
</dbReference>
<evidence type="ECO:0000313" key="3">
    <source>
        <dbReference type="Proteomes" id="UP000569732"/>
    </source>
</evidence>
<keyword evidence="1" id="KW-0175">Coiled coil</keyword>
<feature type="coiled-coil region" evidence="1">
    <location>
        <begin position="150"/>
        <end position="202"/>
    </location>
</feature>
<accession>A0A853IBY9</accession>
<evidence type="ECO:0000313" key="2">
    <source>
        <dbReference type="EMBL" id="NYZ67037.1"/>
    </source>
</evidence>
<dbReference type="AlphaFoldDB" id="A0A853IBY9"/>
<comment type="caution">
    <text evidence="2">The sequence shown here is derived from an EMBL/GenBank/DDBJ whole genome shotgun (WGS) entry which is preliminary data.</text>
</comment>
<name>A0A853IBY9_9GAMM</name>
<organism evidence="2 3">
    <name type="scientific">Spartinivicinus marinus</name>
    <dbReference type="NCBI Taxonomy" id="2994442"/>
    <lineage>
        <taxon>Bacteria</taxon>
        <taxon>Pseudomonadati</taxon>
        <taxon>Pseudomonadota</taxon>
        <taxon>Gammaproteobacteria</taxon>
        <taxon>Oceanospirillales</taxon>
        <taxon>Zooshikellaceae</taxon>
        <taxon>Spartinivicinus</taxon>
    </lineage>
</organism>
<dbReference type="Proteomes" id="UP000569732">
    <property type="component" value="Unassembled WGS sequence"/>
</dbReference>
<sequence length="376" mass="43112">MTVNDPLTEISSKKSNLLVSQNHEVDLSRAIYSTSLSSASIDDETQLFYITIDKVLYQHPVEVIEKVLRANGFSLNLENILACMDDFKIGTSVQLDDDFADPDEPLSFIHCIQFRLPQKTSVGPTLSKFYEEIESYESIIADLKGSQTSKDSFGKREEESKKRIQELEAENRSLKMQLSLMHSQLESAVKSVEKANETLENQNYLPSNVLRATVREMNIEDRMVIVKSGKTTINIPLFMCDILPEPGDHCLVHVEQGNTLGCFFFNKERKHLQPQLAKVILVKDNICKIRDENRNTWLIKAKNSVEYNFFRTLKNNDHLLIYLLKGKPLRFESLLRPEIKSHADSVQETIQKFQIATLEKVKPVNEQSSQVDDERK</sequence>
<dbReference type="RefSeq" id="WP_180569059.1">
    <property type="nucleotide sequence ID" value="NZ_JACCKB010000020.1"/>
</dbReference>
<reference evidence="2 3" key="1">
    <citation type="submission" date="2020-07" db="EMBL/GenBank/DDBJ databases">
        <title>Endozoicomonas sp. nov., isolated from sediment.</title>
        <authorList>
            <person name="Gu T."/>
        </authorList>
    </citation>
    <scope>NUCLEOTIDE SEQUENCE [LARGE SCALE GENOMIC DNA]</scope>
    <source>
        <strain evidence="2 3">SM1973</strain>
    </source>
</reference>